<evidence type="ECO:0000256" key="1">
    <source>
        <dbReference type="SAM" id="MobiDB-lite"/>
    </source>
</evidence>
<gene>
    <name evidence="2" type="ORF">EYF80_030475</name>
</gene>
<name>A0A4Z2H0B5_9TELE</name>
<evidence type="ECO:0000313" key="3">
    <source>
        <dbReference type="Proteomes" id="UP000314294"/>
    </source>
</evidence>
<reference evidence="2 3" key="1">
    <citation type="submission" date="2019-03" db="EMBL/GenBank/DDBJ databases">
        <title>First draft genome of Liparis tanakae, snailfish: a comprehensive survey of snailfish specific genes.</title>
        <authorList>
            <person name="Kim W."/>
            <person name="Song I."/>
            <person name="Jeong J.-H."/>
            <person name="Kim D."/>
            <person name="Kim S."/>
            <person name="Ryu S."/>
            <person name="Song J.Y."/>
            <person name="Lee S.K."/>
        </authorList>
    </citation>
    <scope>NUCLEOTIDE SEQUENCE [LARGE SCALE GENOMIC DNA]</scope>
    <source>
        <tissue evidence="2">Muscle</tissue>
    </source>
</reference>
<dbReference type="Proteomes" id="UP000314294">
    <property type="component" value="Unassembled WGS sequence"/>
</dbReference>
<accession>A0A4Z2H0B5</accession>
<proteinExistence type="predicted"/>
<keyword evidence="3" id="KW-1185">Reference proteome</keyword>
<sequence>MPVPRKLLSKHITNASSPLVNGPIFSDGSQSGDTMDSKTRTWRGERRGEGGRRGGQEGKEGERAERAAYFSLHLNFAPRHP</sequence>
<evidence type="ECO:0000313" key="2">
    <source>
        <dbReference type="EMBL" id="TNN59288.1"/>
    </source>
</evidence>
<feature type="compositionally biased region" description="Basic and acidic residues" evidence="1">
    <location>
        <begin position="35"/>
        <end position="63"/>
    </location>
</feature>
<comment type="caution">
    <text evidence="2">The sequence shown here is derived from an EMBL/GenBank/DDBJ whole genome shotgun (WGS) entry which is preliminary data.</text>
</comment>
<organism evidence="2 3">
    <name type="scientific">Liparis tanakae</name>
    <name type="common">Tanaka's snailfish</name>
    <dbReference type="NCBI Taxonomy" id="230148"/>
    <lineage>
        <taxon>Eukaryota</taxon>
        <taxon>Metazoa</taxon>
        <taxon>Chordata</taxon>
        <taxon>Craniata</taxon>
        <taxon>Vertebrata</taxon>
        <taxon>Euteleostomi</taxon>
        <taxon>Actinopterygii</taxon>
        <taxon>Neopterygii</taxon>
        <taxon>Teleostei</taxon>
        <taxon>Neoteleostei</taxon>
        <taxon>Acanthomorphata</taxon>
        <taxon>Eupercaria</taxon>
        <taxon>Perciformes</taxon>
        <taxon>Cottioidei</taxon>
        <taxon>Cottales</taxon>
        <taxon>Liparidae</taxon>
        <taxon>Liparis</taxon>
    </lineage>
</organism>
<dbReference type="EMBL" id="SRLO01000359">
    <property type="protein sequence ID" value="TNN59288.1"/>
    <property type="molecule type" value="Genomic_DNA"/>
</dbReference>
<feature type="region of interest" description="Disordered" evidence="1">
    <location>
        <begin position="13"/>
        <end position="63"/>
    </location>
</feature>
<dbReference type="AlphaFoldDB" id="A0A4Z2H0B5"/>
<protein>
    <submittedName>
        <fullName evidence="2">Uncharacterized protein</fullName>
    </submittedName>
</protein>